<feature type="region of interest" description="Disordered" evidence="1">
    <location>
        <begin position="274"/>
        <end position="307"/>
    </location>
</feature>
<feature type="compositionally biased region" description="Pro residues" evidence="1">
    <location>
        <begin position="156"/>
        <end position="176"/>
    </location>
</feature>
<accession>A0ABZ1CPQ9</accession>
<evidence type="ECO:0000259" key="2">
    <source>
        <dbReference type="PROSITE" id="PS50188"/>
    </source>
</evidence>
<feature type="compositionally biased region" description="Basic and acidic residues" evidence="1">
    <location>
        <begin position="467"/>
        <end position="478"/>
    </location>
</feature>
<protein>
    <recommendedName>
        <fullName evidence="2">B30.2/SPRY domain-containing protein</fullName>
    </recommendedName>
</protein>
<dbReference type="Pfam" id="PF00622">
    <property type="entry name" value="SPRY"/>
    <property type="match status" value="1"/>
</dbReference>
<dbReference type="EMBL" id="CP141881">
    <property type="protein sequence ID" value="WRT63359.1"/>
    <property type="molecule type" value="Genomic_DNA"/>
</dbReference>
<proteinExistence type="predicted"/>
<dbReference type="PROSITE" id="PS50188">
    <property type="entry name" value="B302_SPRY"/>
    <property type="match status" value="1"/>
</dbReference>
<feature type="region of interest" description="Disordered" evidence="1">
    <location>
        <begin position="203"/>
        <end position="244"/>
    </location>
</feature>
<dbReference type="InterPro" id="IPR043136">
    <property type="entry name" value="B30.2/SPRY_sf"/>
</dbReference>
<feature type="compositionally biased region" description="Low complexity" evidence="1">
    <location>
        <begin position="279"/>
        <end position="293"/>
    </location>
</feature>
<organism evidence="3 4">
    <name type="scientific">Kwoniella shivajii</name>
    <dbReference type="NCBI Taxonomy" id="564305"/>
    <lineage>
        <taxon>Eukaryota</taxon>
        <taxon>Fungi</taxon>
        <taxon>Dikarya</taxon>
        <taxon>Basidiomycota</taxon>
        <taxon>Agaricomycotina</taxon>
        <taxon>Tremellomycetes</taxon>
        <taxon>Tremellales</taxon>
        <taxon>Cryptococcaceae</taxon>
        <taxon>Kwoniella</taxon>
    </lineage>
</organism>
<feature type="region of interest" description="Disordered" evidence="1">
    <location>
        <begin position="81"/>
        <end position="189"/>
    </location>
</feature>
<feature type="compositionally biased region" description="Basic and acidic residues" evidence="1">
    <location>
        <begin position="224"/>
        <end position="233"/>
    </location>
</feature>
<dbReference type="SMART" id="SM00449">
    <property type="entry name" value="SPRY"/>
    <property type="match status" value="1"/>
</dbReference>
<gene>
    <name evidence="3" type="ORF">IL334_000264</name>
</gene>
<sequence length="1001" mass="110375">MPPQRGHSPPVDPFPPLRRSGTSSTSNPSYASIAARTSHYHPSDRHDLLASELVEEEDQRGWEPSDVDRDSVLDEMNPYAGAINIDPSPPWRTGHRSHPIITGEGGGDHTTSTRPRVHVSGGFVRNPLVPDTLMTNSRTGGTPSPRNASQPEVINTPPPSEPSRPSNRSPPSPSPTRPTREEPAPASGLAPFFTLSDLLQSTHSDDRENNASSSNTNSASRPNRAGESDLEARRSRRRVTYNGSPWGLQMERALPTGAATRYDDILNDIRRSSDPMEITFPTNNTTRTQITNNGRPLDGSGSTSSADQALTSFLRRRRRNPAPARQTIFETWDPDEVLPFGEHSLLTSGVPAQESDNENDSEGEGWASRLTIHDFSGGNREFDVDGPGPARSRLSRGSNNRRRQSFLERIGAPPDLVFPEDTEDRIDFPPPLRGVGDATGCEPTNRELAVNIAPLIVRTGGVRRLRVEDDEKKDDSPIRKKTRTRSPVQHEKTLRPTYLDISTLPTHTPLPAGFEAPLRRSHLALTTHTSATHSPRPLITFIGCNPTRGDNDATSLHTVVPIPLTCGVHYYEVEVIDKGEEGFMSVGWMKRGSNLRRLVGWDKGSWGWHGDDGRSFEGQGRGERFSETWTTGDTVGCGVDLTSGRAFFTKNGKMMGHRFSSLSSDLHPAVGLRSVGESLAVDFTGPFKFDIDSYVSSTKKGIWRDITTKTVYCIPRLVDQVSVDQNAAGEKGSSKLAKALKKELDQIENDKEDKLPEQSPLNQPVEKATSSFVLDYLRHNGNEKALSILHKSMVKRNWISPPAIANQHNGGQDTSVNSIPRLELKLSDFASKNQALIWLSESISSSFANLVPHRLIDDLASKDQDNTSLKFPLAMYDFLHLLYLSAIPAATDDALDKVVKKGQTLRFEMKSWASDQKGIVERAFGILGQPEQLNDDYWSTKRSEWAATIIQTLRAMNGINQVSHLEQSLRQTGIVLKTLAEKSGKSGAAYVELKKILEANK</sequence>
<evidence type="ECO:0000256" key="1">
    <source>
        <dbReference type="SAM" id="MobiDB-lite"/>
    </source>
</evidence>
<dbReference type="InterPro" id="IPR013320">
    <property type="entry name" value="ConA-like_dom_sf"/>
</dbReference>
<dbReference type="PANTHER" id="PTHR12864">
    <property type="entry name" value="RAN BINDING PROTEIN 9-RELATED"/>
    <property type="match status" value="1"/>
</dbReference>
<dbReference type="Proteomes" id="UP001329825">
    <property type="component" value="Chromosome 1"/>
</dbReference>
<feature type="compositionally biased region" description="Polar residues" evidence="1">
    <location>
        <begin position="133"/>
        <end position="153"/>
    </location>
</feature>
<evidence type="ECO:0000313" key="4">
    <source>
        <dbReference type="Proteomes" id="UP001329825"/>
    </source>
</evidence>
<dbReference type="SUPFAM" id="SSF49899">
    <property type="entry name" value="Concanavalin A-like lectins/glucanases"/>
    <property type="match status" value="1"/>
</dbReference>
<feature type="region of interest" description="Disordered" evidence="1">
    <location>
        <begin position="467"/>
        <end position="490"/>
    </location>
</feature>
<reference evidence="3 4" key="1">
    <citation type="submission" date="2024-01" db="EMBL/GenBank/DDBJ databases">
        <title>Comparative genomics of Cryptococcus and Kwoniella reveals pathogenesis evolution and contrasting modes of karyotype evolution via chromosome fusion or intercentromeric recombination.</title>
        <authorList>
            <person name="Coelho M.A."/>
            <person name="David-Palma M."/>
            <person name="Shea T."/>
            <person name="Bowers K."/>
            <person name="McGinley-Smith S."/>
            <person name="Mohammad A.W."/>
            <person name="Gnirke A."/>
            <person name="Yurkov A.M."/>
            <person name="Nowrousian M."/>
            <person name="Sun S."/>
            <person name="Cuomo C.A."/>
            <person name="Heitman J."/>
        </authorList>
    </citation>
    <scope>NUCLEOTIDE SEQUENCE [LARGE SCALE GENOMIC DNA]</scope>
    <source>
        <strain evidence="3">CBS 11374</strain>
    </source>
</reference>
<dbReference type="InterPro" id="IPR003877">
    <property type="entry name" value="SPRY_dom"/>
</dbReference>
<name>A0ABZ1CPQ9_9TREE</name>
<dbReference type="RefSeq" id="XP_062788099.1">
    <property type="nucleotide sequence ID" value="XM_062932048.1"/>
</dbReference>
<feature type="domain" description="B30.2/SPRY" evidence="2">
    <location>
        <begin position="492"/>
        <end position="688"/>
    </location>
</feature>
<evidence type="ECO:0000313" key="3">
    <source>
        <dbReference type="EMBL" id="WRT63359.1"/>
    </source>
</evidence>
<feature type="region of interest" description="Disordered" evidence="1">
    <location>
        <begin position="1"/>
        <end position="30"/>
    </location>
</feature>
<keyword evidence="4" id="KW-1185">Reference proteome</keyword>
<dbReference type="InterPro" id="IPR001870">
    <property type="entry name" value="B30.2/SPRY"/>
</dbReference>
<feature type="compositionally biased region" description="Polar residues" evidence="1">
    <location>
        <begin position="20"/>
        <end position="30"/>
    </location>
</feature>
<dbReference type="InterPro" id="IPR050618">
    <property type="entry name" value="Ubq-SigPath_Reg"/>
</dbReference>
<feature type="compositionally biased region" description="Low complexity" evidence="1">
    <location>
        <begin position="210"/>
        <end position="223"/>
    </location>
</feature>
<dbReference type="Gene3D" id="2.60.120.920">
    <property type="match status" value="1"/>
</dbReference>
<dbReference type="GeneID" id="87952395"/>
<feature type="region of interest" description="Disordered" evidence="1">
    <location>
        <begin position="376"/>
        <end position="435"/>
    </location>
</feature>